<protein>
    <submittedName>
        <fullName evidence="2">NAD(P)-binding domain-containing protein</fullName>
    </submittedName>
</protein>
<organism evidence="2 3">
    <name type="scientific">Georgenia deserti</name>
    <dbReference type="NCBI Taxonomy" id="2093781"/>
    <lineage>
        <taxon>Bacteria</taxon>
        <taxon>Bacillati</taxon>
        <taxon>Actinomycetota</taxon>
        <taxon>Actinomycetes</taxon>
        <taxon>Micrococcales</taxon>
        <taxon>Bogoriellaceae</taxon>
        <taxon>Georgenia</taxon>
    </lineage>
</organism>
<dbReference type="PRINTS" id="PR00368">
    <property type="entry name" value="FADPNR"/>
</dbReference>
<proteinExistence type="predicted"/>
<reference evidence="3" key="1">
    <citation type="journal article" date="2019" name="Int. J. Syst. Evol. Microbiol.">
        <title>The Global Catalogue of Microorganisms (GCM) 10K type strain sequencing project: providing services to taxonomists for standard genome sequencing and annotation.</title>
        <authorList>
            <consortium name="The Broad Institute Genomics Platform"/>
            <consortium name="The Broad Institute Genome Sequencing Center for Infectious Disease"/>
            <person name="Wu L."/>
            <person name="Ma J."/>
        </authorList>
    </citation>
    <scope>NUCLEOTIDE SEQUENCE [LARGE SCALE GENOMIC DNA]</scope>
    <source>
        <strain evidence="3">JCM 17130</strain>
    </source>
</reference>
<evidence type="ECO:0000256" key="1">
    <source>
        <dbReference type="ARBA" id="ARBA00023002"/>
    </source>
</evidence>
<name>A0ABW4L397_9MICO</name>
<sequence>MTTPAPTRRADVVVVGAGQAGLSAGYHLQRRGFVPASPHQVAADDPGATGTFLVLDAESGPGGAWRHRWRSLRMATVNGIFGLPGMDVPDVDPCEPSREALPRYFADYEADRGLPVLRPVRVRAVRRADDDPAGNLLVEVSGEAFTGTIAARGVINATGTWSKPFWPVYPGRADFRGRQLHVADYVGAEEFAGGHVAVVGGGISAVQLLDEISRVATTTWFTRREPRWREDFDSEAGRRAVSMVADRVRRGLPPRSVVSVTGLIRTPEVRAGQARGIYDRHPMFTRIEPEGLRMADGSFLAVDAIVWATGFRAALDHLAPLRLRSPGGGIVMDGTAVAAEPRLHLVGYGPSASTVGANRAGRDAVVHLSERLAPVAA</sequence>
<keyword evidence="3" id="KW-1185">Reference proteome</keyword>
<dbReference type="EMBL" id="JBHUEE010000003">
    <property type="protein sequence ID" value="MFD1717800.1"/>
    <property type="molecule type" value="Genomic_DNA"/>
</dbReference>
<dbReference type="Pfam" id="PF13738">
    <property type="entry name" value="Pyr_redox_3"/>
    <property type="match status" value="1"/>
</dbReference>
<comment type="caution">
    <text evidence="2">The sequence shown here is derived from an EMBL/GenBank/DDBJ whole genome shotgun (WGS) entry which is preliminary data.</text>
</comment>
<dbReference type="InterPro" id="IPR036188">
    <property type="entry name" value="FAD/NAD-bd_sf"/>
</dbReference>
<dbReference type="PRINTS" id="PR00411">
    <property type="entry name" value="PNDRDTASEI"/>
</dbReference>
<dbReference type="Gene3D" id="3.50.50.60">
    <property type="entry name" value="FAD/NAD(P)-binding domain"/>
    <property type="match status" value="1"/>
</dbReference>
<dbReference type="Proteomes" id="UP001597277">
    <property type="component" value="Unassembled WGS sequence"/>
</dbReference>
<evidence type="ECO:0000313" key="3">
    <source>
        <dbReference type="Proteomes" id="UP001597277"/>
    </source>
</evidence>
<dbReference type="SUPFAM" id="SSF51905">
    <property type="entry name" value="FAD/NAD(P)-binding domain"/>
    <property type="match status" value="2"/>
</dbReference>
<dbReference type="PANTHER" id="PTHR43539:SF78">
    <property type="entry name" value="FLAVIN-CONTAINING MONOOXYGENASE"/>
    <property type="match status" value="1"/>
</dbReference>
<accession>A0ABW4L397</accession>
<evidence type="ECO:0000313" key="2">
    <source>
        <dbReference type="EMBL" id="MFD1717800.1"/>
    </source>
</evidence>
<dbReference type="InterPro" id="IPR050982">
    <property type="entry name" value="Auxin_biosynth/cation_transpt"/>
</dbReference>
<gene>
    <name evidence="2" type="ORF">ACFSE6_08140</name>
</gene>
<dbReference type="PANTHER" id="PTHR43539">
    <property type="entry name" value="FLAVIN-BINDING MONOOXYGENASE-LIKE PROTEIN (AFU_ORTHOLOGUE AFUA_4G09220)"/>
    <property type="match status" value="1"/>
</dbReference>
<dbReference type="RefSeq" id="WP_388004808.1">
    <property type="nucleotide sequence ID" value="NZ_JBHUEE010000003.1"/>
</dbReference>
<keyword evidence="1" id="KW-0560">Oxidoreductase</keyword>